<evidence type="ECO:0000256" key="5">
    <source>
        <dbReference type="ARBA" id="ARBA00023004"/>
    </source>
</evidence>
<dbReference type="InterPro" id="IPR004294">
    <property type="entry name" value="Carotenoid_Oase"/>
</dbReference>
<evidence type="ECO:0000256" key="1">
    <source>
        <dbReference type="ARBA" id="ARBA00001954"/>
    </source>
</evidence>
<keyword evidence="5" id="KW-0408">Iron</keyword>
<feature type="region of interest" description="Disordered" evidence="6">
    <location>
        <begin position="129"/>
        <end position="150"/>
    </location>
</feature>
<reference evidence="7" key="1">
    <citation type="journal article" date="2014" name="Int. J. Syst. Evol. Microbiol.">
        <title>Complete genome sequence of Corynebacterium casei LMG S-19264T (=DSM 44701T), isolated from a smear-ripened cheese.</title>
        <authorList>
            <consortium name="US DOE Joint Genome Institute (JGI-PGF)"/>
            <person name="Walter F."/>
            <person name="Albersmeier A."/>
            <person name="Kalinowski J."/>
            <person name="Ruckert C."/>
        </authorList>
    </citation>
    <scope>NUCLEOTIDE SEQUENCE</scope>
    <source>
        <strain evidence="7">JCM 12289</strain>
    </source>
</reference>
<keyword evidence="4" id="KW-0560">Oxidoreductase</keyword>
<evidence type="ECO:0000256" key="4">
    <source>
        <dbReference type="ARBA" id="ARBA00023002"/>
    </source>
</evidence>
<dbReference type="EMBL" id="CP095005">
    <property type="protein sequence ID" value="UOO93988.1"/>
    <property type="molecule type" value="Genomic_DNA"/>
</dbReference>
<dbReference type="GO" id="GO:0010436">
    <property type="term" value="F:carotenoid dioxygenase activity"/>
    <property type="evidence" value="ECO:0007669"/>
    <property type="project" value="TreeGrafter"/>
</dbReference>
<evidence type="ECO:0000313" key="8">
    <source>
        <dbReference type="EMBL" id="UOO93988.1"/>
    </source>
</evidence>
<dbReference type="EMBL" id="BAAADN010000030">
    <property type="protein sequence ID" value="GAA0464066.1"/>
    <property type="molecule type" value="Genomic_DNA"/>
</dbReference>
<name>A0AAV3SHG6_HALDO</name>
<keyword evidence="3" id="KW-0479">Metal-binding</keyword>
<proteinExistence type="inferred from homology"/>
<dbReference type="AlphaFoldDB" id="A0AAV3SHG6"/>
<dbReference type="Proteomes" id="UP001500962">
    <property type="component" value="Unassembled WGS sequence"/>
</dbReference>
<dbReference type="Pfam" id="PF03055">
    <property type="entry name" value="RPE65"/>
    <property type="match status" value="1"/>
</dbReference>
<organism evidence="7 10">
    <name type="scientific">Halococcus dombrowskii</name>
    <dbReference type="NCBI Taxonomy" id="179637"/>
    <lineage>
        <taxon>Archaea</taxon>
        <taxon>Methanobacteriati</taxon>
        <taxon>Methanobacteriota</taxon>
        <taxon>Stenosarchaea group</taxon>
        <taxon>Halobacteria</taxon>
        <taxon>Halobacteriales</taxon>
        <taxon>Halococcaceae</taxon>
        <taxon>Halococcus</taxon>
    </lineage>
</organism>
<reference evidence="8" key="2">
    <citation type="submission" date="2022-04" db="EMBL/GenBank/DDBJ databases">
        <title>Sequencing and genomic assembly of Halococcus dombrowskii.</title>
        <authorList>
            <person name="Lim S.W."/>
            <person name="MacLea K.S."/>
        </authorList>
    </citation>
    <scope>NUCLEOTIDE SEQUENCE</scope>
    <source>
        <strain evidence="8">H4</strain>
    </source>
</reference>
<dbReference type="Proteomes" id="UP000830542">
    <property type="component" value="Chromosome"/>
</dbReference>
<evidence type="ECO:0000256" key="6">
    <source>
        <dbReference type="SAM" id="MobiDB-lite"/>
    </source>
</evidence>
<reference evidence="7" key="3">
    <citation type="submission" date="2023-12" db="EMBL/GenBank/DDBJ databases">
        <authorList>
            <person name="Sun Q."/>
            <person name="Inoue M."/>
        </authorList>
    </citation>
    <scope>NUCLEOTIDE SEQUENCE</scope>
    <source>
        <strain evidence="7">JCM 12289</strain>
    </source>
</reference>
<gene>
    <name evidence="7" type="ORF">GCM10008985_21150</name>
    <name evidence="8" type="ORF">MUK72_08385</name>
</gene>
<evidence type="ECO:0000256" key="3">
    <source>
        <dbReference type="ARBA" id="ARBA00022723"/>
    </source>
</evidence>
<accession>A0AAV3SHG6</accession>
<evidence type="ECO:0000313" key="9">
    <source>
        <dbReference type="Proteomes" id="UP000830542"/>
    </source>
</evidence>
<dbReference type="PANTHER" id="PTHR10543:SF24">
    <property type="entry name" value="CAROTENOID ISOMEROOXYGENASE"/>
    <property type="match status" value="1"/>
</dbReference>
<comment type="similarity">
    <text evidence="2">Belongs to the carotenoid oxygenase family.</text>
</comment>
<dbReference type="KEGG" id="hdo:MUK72_08385"/>
<dbReference type="GeneID" id="71761859"/>
<dbReference type="GO" id="GO:0046872">
    <property type="term" value="F:metal ion binding"/>
    <property type="evidence" value="ECO:0007669"/>
    <property type="project" value="UniProtKB-KW"/>
</dbReference>
<dbReference type="PANTHER" id="PTHR10543">
    <property type="entry name" value="BETA-CAROTENE DIOXYGENASE"/>
    <property type="match status" value="1"/>
</dbReference>
<keyword evidence="9" id="KW-1185">Reference proteome</keyword>
<evidence type="ECO:0000313" key="10">
    <source>
        <dbReference type="Proteomes" id="UP001500962"/>
    </source>
</evidence>
<evidence type="ECO:0000256" key="2">
    <source>
        <dbReference type="ARBA" id="ARBA00006787"/>
    </source>
</evidence>
<comment type="cofactor">
    <cofactor evidence="1">
        <name>Fe(2+)</name>
        <dbReference type="ChEBI" id="CHEBI:29033"/>
    </cofactor>
</comment>
<dbReference type="RefSeq" id="WP_244698827.1">
    <property type="nucleotide sequence ID" value="NZ_BAAADN010000030.1"/>
</dbReference>
<protein>
    <submittedName>
        <fullName evidence="7">Carotenoid oxygenase family protein</fullName>
    </submittedName>
</protein>
<evidence type="ECO:0000313" key="7">
    <source>
        <dbReference type="EMBL" id="GAA0464066.1"/>
    </source>
</evidence>
<sequence length="482" mass="54089">MDHRLGFEPISEELDRVPLPVEGDLPDWLAGILLRNGPGRFRVGNRTLNHWFDGFSLLRRFAIQDGQVHYSNRFLRSEAYEYAREHGELGFREFATVPDIGPLDRLKRLLSPRITDNACVDIETRGDSVVATTESPRPLEFDPETLETRGQHAREPLGTTTTVHPHYDAHRGETIGYATRFGRNPGYTLYRIPDGRTDPEIVGGVTVDEAAYLHSFALTPNYVVLAENPFVVSPLALLRGSTVAGSFTWKPEHGSRFIVFDRASGDVATTHRTEPFFVFHHVNAFEVDEEIVLDLVTYPDASVVDALGLDNLRSPSPTLPTGELNRYRLPEGSSARGVERETLHPGHIEFPTIDYARRNTRPYRYVYGVSNRERPPAEFQNQLVKIDVEARTAETWDEPNCYPGEPVFVPAPSTPGTAASRREDEGVLLSVVLDADAGRSFLLVLDAATFEERARARVPHAIPFGFHGQFYRDGERPTRSMA</sequence>
<dbReference type="GO" id="GO:0016121">
    <property type="term" value="P:carotene catabolic process"/>
    <property type="evidence" value="ECO:0007669"/>
    <property type="project" value="TreeGrafter"/>
</dbReference>